<accession>A0A6J1MAU2</accession>
<organism evidence="2 3">
    <name type="scientific">Drosophila hydei</name>
    <name type="common">Fruit fly</name>
    <dbReference type="NCBI Taxonomy" id="7224"/>
    <lineage>
        <taxon>Eukaryota</taxon>
        <taxon>Metazoa</taxon>
        <taxon>Ecdysozoa</taxon>
        <taxon>Arthropoda</taxon>
        <taxon>Hexapoda</taxon>
        <taxon>Insecta</taxon>
        <taxon>Pterygota</taxon>
        <taxon>Neoptera</taxon>
        <taxon>Endopterygota</taxon>
        <taxon>Diptera</taxon>
        <taxon>Brachycera</taxon>
        <taxon>Muscomorpha</taxon>
        <taxon>Ephydroidea</taxon>
        <taxon>Drosophilidae</taxon>
        <taxon>Drosophila</taxon>
    </lineage>
</organism>
<feature type="compositionally biased region" description="Basic residues" evidence="1">
    <location>
        <begin position="158"/>
        <end position="169"/>
    </location>
</feature>
<dbReference type="RefSeq" id="XP_023177559.2">
    <property type="nucleotide sequence ID" value="XM_023321791.2"/>
</dbReference>
<dbReference type="Proteomes" id="UP000504633">
    <property type="component" value="Unplaced"/>
</dbReference>
<feature type="region of interest" description="Disordered" evidence="1">
    <location>
        <begin position="665"/>
        <end position="732"/>
    </location>
</feature>
<gene>
    <name evidence="3" type="primary">LOC111603956</name>
</gene>
<keyword evidence="2" id="KW-1185">Reference proteome</keyword>
<dbReference type="KEGG" id="dhe:111603956"/>
<feature type="compositionally biased region" description="Pro residues" evidence="1">
    <location>
        <begin position="189"/>
        <end position="204"/>
    </location>
</feature>
<dbReference type="GeneID" id="111603956"/>
<feature type="compositionally biased region" description="Polar residues" evidence="1">
    <location>
        <begin position="712"/>
        <end position="732"/>
    </location>
</feature>
<feature type="region of interest" description="Disordered" evidence="1">
    <location>
        <begin position="76"/>
        <end position="152"/>
    </location>
</feature>
<feature type="region of interest" description="Disordered" evidence="1">
    <location>
        <begin position="417"/>
        <end position="468"/>
    </location>
</feature>
<evidence type="ECO:0000256" key="1">
    <source>
        <dbReference type="SAM" id="MobiDB-lite"/>
    </source>
</evidence>
<proteinExistence type="predicted"/>
<reference evidence="3" key="1">
    <citation type="submission" date="2025-08" db="UniProtKB">
        <authorList>
            <consortium name="RefSeq"/>
        </authorList>
    </citation>
    <scope>IDENTIFICATION</scope>
    <source>
        <strain evidence="3">15085-1641.00</strain>
        <tissue evidence="3">Whole body</tissue>
    </source>
</reference>
<feature type="region of interest" description="Disordered" evidence="1">
    <location>
        <begin position="158"/>
        <end position="177"/>
    </location>
</feature>
<sequence>MFRLYELYSLYLKKMASYGTSPTWCLCEKLPRSILHIAPTPELWCEVCGRRRRPRACISSSSDEEEKAAMRQQMLAERRRNEEARQGAVRVKVAMSAKKPQPRRKAHCLKCGGEPKPPVGQEGVPPSPPQQQQQQPQVKSRCNNSNKNNKLYMGRFGHFRKPQRLQPKQRRSEDVAVEVKQVEADPELTAPPPPPSPPPSPPACPAKATESLWEQPTEDMPNLVAFAHEVFNRPLHLRKRQPSFYDNLFVSDFIPLDKPITDAAGGAISKRRRIFGRPLRSHCSRPLPPLSQVLSEILAKQKVRAKGGGLAPKEEKPNGSNVATQFSPFEIYEGPSEDALVVDSARLMLRQPKALHIKQRVDLPPTRLPSFESEPSSDCSSSSPFDVPTAPPAERQRHNYSVGAPLRLHEMMKAVAHSGLSDSSASSSSTSSSSHKSVSSTLPVHQQSVRSRGGEEPPHAEEKPAAEPEMLPISIIEKILWLMEQKPPAEPGPTTPLTDDALHHMSLIDKQEEHIENSHKESFKGLLQFMKSLQITETNDSDETRSEILKNDDDEEFKLLDLPMTTTELHQPNDMSNELPLNSTNKSAGDEKYPNQAYSTDNRRAKVERGGLAPKKAGHTSSNGRNSMWSMLGGFFAIERCNEHEESKPLNDVRKLHYGAINSEQTSKELTRSNQSCQKCGLNRRNKKKLMNESRQRKPNSCNGGHKPGCGQLSTTDSSSQIEPNVEPNQVSAQELEPSIIMDRQTVEEEELNMEIAVESAHKTHLTNDPAPFPTPTHSTVTGSTLYESCYGISTPANLPQTPETRNQMLRKLLHKLQENASRRQPRLYHVVKTMATIQYASSEIIKPKMLATSTPRTAQMEQYTLSPTTVKTPAVGIYEFRTPDIQSFELAERKSSAKDVEALFTPVAYTATSSPTAGSSVASKVFEHKKKYNSPVWPAHPFKHRKRSIYFEAVQLKINDSIDKYENQNSINDSESKEQQHPKQRRGAYRDTWIVDEVVHQKINEMMTKPIKLLTVNDTAEIQSQ</sequence>
<feature type="compositionally biased region" description="Basic and acidic residues" evidence="1">
    <location>
        <begin position="452"/>
        <end position="466"/>
    </location>
</feature>
<feature type="compositionally biased region" description="Polar residues" evidence="1">
    <location>
        <begin position="441"/>
        <end position="450"/>
    </location>
</feature>
<protein>
    <submittedName>
        <fullName evidence="3">Uncharacterized protein LOC111603956</fullName>
    </submittedName>
</protein>
<feature type="region of interest" description="Disordered" evidence="1">
    <location>
        <begin position="365"/>
        <end position="398"/>
    </location>
</feature>
<evidence type="ECO:0000313" key="2">
    <source>
        <dbReference type="Proteomes" id="UP000504633"/>
    </source>
</evidence>
<feature type="compositionally biased region" description="Basic and acidic residues" evidence="1">
    <location>
        <begin position="76"/>
        <end position="85"/>
    </location>
</feature>
<dbReference type="AlphaFoldDB" id="A0A6J1MAU2"/>
<feature type="region of interest" description="Disordered" evidence="1">
    <location>
        <begin position="966"/>
        <end position="989"/>
    </location>
</feature>
<evidence type="ECO:0000313" key="3">
    <source>
        <dbReference type="RefSeq" id="XP_023177559.2"/>
    </source>
</evidence>
<feature type="region of interest" description="Disordered" evidence="1">
    <location>
        <begin position="569"/>
        <end position="625"/>
    </location>
</feature>
<dbReference type="OrthoDB" id="7873011at2759"/>
<feature type="compositionally biased region" description="Low complexity" evidence="1">
    <location>
        <begin position="119"/>
        <end position="150"/>
    </location>
</feature>
<name>A0A6J1MAU2_DROHY</name>
<feature type="region of interest" description="Disordered" evidence="1">
    <location>
        <begin position="183"/>
        <end position="212"/>
    </location>
</feature>
<feature type="compositionally biased region" description="Polar residues" evidence="1">
    <location>
        <begin position="569"/>
        <end position="587"/>
    </location>
</feature>
<feature type="compositionally biased region" description="Low complexity" evidence="1">
    <location>
        <begin position="418"/>
        <end position="440"/>
    </location>
</feature>
<dbReference type="OMA" id="LWCEVCG"/>
<feature type="compositionally biased region" description="Low complexity" evidence="1">
    <location>
        <begin position="370"/>
        <end position="386"/>
    </location>
</feature>